<evidence type="ECO:0000259" key="5">
    <source>
        <dbReference type="PROSITE" id="PS51278"/>
    </source>
</evidence>
<dbReference type="InterPro" id="IPR017932">
    <property type="entry name" value="GATase_2_dom"/>
</dbReference>
<evidence type="ECO:0000256" key="3">
    <source>
        <dbReference type="ARBA" id="ARBA00022679"/>
    </source>
</evidence>
<dbReference type="SUPFAM" id="SSF56235">
    <property type="entry name" value="N-terminal nucleophile aminohydrolases (Ntn hydrolases)"/>
    <property type="match status" value="1"/>
</dbReference>
<evidence type="ECO:0000256" key="2">
    <source>
        <dbReference type="ARBA" id="ARBA00012916"/>
    </source>
</evidence>
<dbReference type="EMBL" id="CP017703">
    <property type="protein sequence ID" value="ASS90705.1"/>
    <property type="molecule type" value="Genomic_DNA"/>
</dbReference>
<dbReference type="Proteomes" id="UP000214606">
    <property type="component" value="Chromosome"/>
</dbReference>
<dbReference type="Pfam" id="PF13522">
    <property type="entry name" value="GATase_6"/>
    <property type="match status" value="1"/>
</dbReference>
<dbReference type="AlphaFoldDB" id="A0A223E6G3"/>
<dbReference type="PANTHER" id="PTHR10937">
    <property type="entry name" value="GLUCOSAMINE--FRUCTOSE-6-PHOSPHATE AMINOTRANSFERASE, ISOMERIZING"/>
    <property type="match status" value="1"/>
</dbReference>
<keyword evidence="4" id="KW-0315">Glutamine amidotransferase</keyword>
<evidence type="ECO:0000313" key="7">
    <source>
        <dbReference type="Proteomes" id="UP000214606"/>
    </source>
</evidence>
<dbReference type="KEGG" id="apak:AP3564_11170"/>
<evidence type="ECO:0000256" key="4">
    <source>
        <dbReference type="ARBA" id="ARBA00022962"/>
    </source>
</evidence>
<reference evidence="6 7" key="1">
    <citation type="submission" date="2016-10" db="EMBL/GenBank/DDBJ databases">
        <title>The whole genome sequencing and assembly of Aeribacillus pallidus KCTC3564 strain.</title>
        <authorList>
            <person name="Lee Y.-J."/>
            <person name="Park M.-K."/>
            <person name="Yi H."/>
            <person name="Bahn Y.-S."/>
            <person name="Kim J.F."/>
            <person name="Lee D.-W."/>
        </authorList>
    </citation>
    <scope>NUCLEOTIDE SEQUENCE [LARGE SCALE GENOMIC DNA]</scope>
    <source>
        <strain evidence="6 7">KCTC3564</strain>
    </source>
</reference>
<dbReference type="GO" id="GO:0004360">
    <property type="term" value="F:glutamine-fructose-6-phosphate transaminase (isomerizing) activity"/>
    <property type="evidence" value="ECO:0007669"/>
    <property type="project" value="UniProtKB-EC"/>
</dbReference>
<accession>A0A223E6G3</accession>
<dbReference type="PROSITE" id="PS51278">
    <property type="entry name" value="GATASE_TYPE_2"/>
    <property type="match status" value="1"/>
</dbReference>
<dbReference type="EC" id="2.6.1.16" evidence="2"/>
<name>A0A223E6G3_9BACI</name>
<evidence type="ECO:0000313" key="6">
    <source>
        <dbReference type="EMBL" id="ASS90705.1"/>
    </source>
</evidence>
<keyword evidence="3" id="KW-0808">Transferase</keyword>
<proteinExistence type="predicted"/>
<protein>
    <recommendedName>
        <fullName evidence="2">glutamine--fructose-6-phosphate transaminase (isomerizing)</fullName>
        <ecNumber evidence="2">2.6.1.16</ecNumber>
    </recommendedName>
</protein>
<gene>
    <name evidence="6" type="ORF">AP3564_11170</name>
</gene>
<feature type="domain" description="Glutamine amidotransferase type-2" evidence="5">
    <location>
        <begin position="46"/>
        <end position="342"/>
    </location>
</feature>
<comment type="catalytic activity">
    <reaction evidence="1">
        <text>D-fructose 6-phosphate + L-glutamine = D-glucosamine 6-phosphate + L-glutamate</text>
        <dbReference type="Rhea" id="RHEA:13237"/>
        <dbReference type="ChEBI" id="CHEBI:29985"/>
        <dbReference type="ChEBI" id="CHEBI:58359"/>
        <dbReference type="ChEBI" id="CHEBI:58725"/>
        <dbReference type="ChEBI" id="CHEBI:61527"/>
        <dbReference type="EC" id="2.6.1.16"/>
    </reaction>
</comment>
<sequence>MVFVIFPIFDKMSFFFGKKLWNIVYNHNLSQKVPKIFQRLEGKKMCGISGVIFKNPNHKRKTGEVILAMLDSLFRRGPDSTGVAILHPKEENVLYVDVNYETRGNGEKIISFLKDKADVLYSSDHGNYVRTKIFHSGDIQHIVQGISQLDEDISVANIGESIEVLKSLGGAHLLDAQFKLSVYDGQVAVGHTRMATESKVDISHSQPLCCHSYKDLTIIHNGHVTNYIKLRAYYEKKGYQFITGNDSEVIAVYLVDEMKKGASLKEAMTSSVHDLDGSFSYIAVTPTAVGLAKEPFSMKPIVLAETDDFIAFASESLAITNGFGKNLPVREPGAEEVLVWNL</sequence>
<evidence type="ECO:0000256" key="1">
    <source>
        <dbReference type="ARBA" id="ARBA00001031"/>
    </source>
</evidence>
<dbReference type="Gene3D" id="3.60.20.10">
    <property type="entry name" value="Glutamine Phosphoribosylpyrophosphate, subunit 1, domain 1"/>
    <property type="match status" value="1"/>
</dbReference>
<organism evidence="6 7">
    <name type="scientific">Aeribacillus pallidus</name>
    <dbReference type="NCBI Taxonomy" id="33936"/>
    <lineage>
        <taxon>Bacteria</taxon>
        <taxon>Bacillati</taxon>
        <taxon>Bacillota</taxon>
        <taxon>Bacilli</taxon>
        <taxon>Bacillales</taxon>
        <taxon>Bacillaceae</taxon>
        <taxon>Aeribacillus</taxon>
    </lineage>
</organism>
<dbReference type="InterPro" id="IPR029055">
    <property type="entry name" value="Ntn_hydrolases_N"/>
</dbReference>